<dbReference type="EMBL" id="GBRH01211367">
    <property type="protein sequence ID" value="JAD86528.1"/>
    <property type="molecule type" value="Transcribed_RNA"/>
</dbReference>
<evidence type="ECO:0000313" key="1">
    <source>
        <dbReference type="EMBL" id="JAD86528.1"/>
    </source>
</evidence>
<organism evidence="1">
    <name type="scientific">Arundo donax</name>
    <name type="common">Giant reed</name>
    <name type="synonym">Donax arundinaceus</name>
    <dbReference type="NCBI Taxonomy" id="35708"/>
    <lineage>
        <taxon>Eukaryota</taxon>
        <taxon>Viridiplantae</taxon>
        <taxon>Streptophyta</taxon>
        <taxon>Embryophyta</taxon>
        <taxon>Tracheophyta</taxon>
        <taxon>Spermatophyta</taxon>
        <taxon>Magnoliopsida</taxon>
        <taxon>Liliopsida</taxon>
        <taxon>Poales</taxon>
        <taxon>Poaceae</taxon>
        <taxon>PACMAD clade</taxon>
        <taxon>Arundinoideae</taxon>
        <taxon>Arundineae</taxon>
        <taxon>Arundo</taxon>
    </lineage>
</organism>
<proteinExistence type="predicted"/>
<name>A0A0A9DIM8_ARUDO</name>
<dbReference type="AlphaFoldDB" id="A0A0A9DIM8"/>
<sequence>MFIATMNKHGYICKTKSTNMIIQEQKLLILQRCNPYEA</sequence>
<accession>A0A0A9DIM8</accession>
<reference evidence="1" key="1">
    <citation type="submission" date="2014-09" db="EMBL/GenBank/DDBJ databases">
        <authorList>
            <person name="Magalhaes I.L.F."/>
            <person name="Oliveira U."/>
            <person name="Santos F.R."/>
            <person name="Vidigal T.H.D.A."/>
            <person name="Brescovit A.D."/>
            <person name="Santos A.J."/>
        </authorList>
    </citation>
    <scope>NUCLEOTIDE SEQUENCE</scope>
    <source>
        <tissue evidence="1">Shoot tissue taken approximately 20 cm above the soil surface</tissue>
    </source>
</reference>
<reference evidence="1" key="2">
    <citation type="journal article" date="2015" name="Data Brief">
        <title>Shoot transcriptome of the giant reed, Arundo donax.</title>
        <authorList>
            <person name="Barrero R.A."/>
            <person name="Guerrero F.D."/>
            <person name="Moolhuijzen P."/>
            <person name="Goolsby J.A."/>
            <person name="Tidwell J."/>
            <person name="Bellgard S.E."/>
            <person name="Bellgard M.I."/>
        </authorList>
    </citation>
    <scope>NUCLEOTIDE SEQUENCE</scope>
    <source>
        <tissue evidence="1">Shoot tissue taken approximately 20 cm above the soil surface</tissue>
    </source>
</reference>
<protein>
    <submittedName>
        <fullName evidence="1">Uncharacterized protein</fullName>
    </submittedName>
</protein>